<evidence type="ECO:0000313" key="2">
    <source>
        <dbReference type="Proteomes" id="UP000824111"/>
    </source>
</evidence>
<name>A0A9D1LUJ4_9FIRM</name>
<comment type="caution">
    <text evidence="1">The sequence shown here is derived from an EMBL/GenBank/DDBJ whole genome shotgun (WGS) entry which is preliminary data.</text>
</comment>
<dbReference type="Proteomes" id="UP000824111">
    <property type="component" value="Unassembled WGS sequence"/>
</dbReference>
<accession>A0A9D1LUJ4</accession>
<sequence>MTVIGILAPENVRKIEATLRKMFSQNHKRVATVNGMSTTEDELYSLKRIGTDYCIILFNKGRICPHYVDILIIDNSKNENIISYDLIKCISPSTRLIYNIDNQFLPRIEHPNAIDYGLSRSATVTVSSIDPQRDGTSFVYCIQRPFRTLFDTRLEEGELLVNLSFEKQDVSNLLPAVTCGLLCGLLTNDKVKI</sequence>
<organism evidence="1 2">
    <name type="scientific">Candidatus Avimonoglobus intestinipullorum</name>
    <dbReference type="NCBI Taxonomy" id="2840699"/>
    <lineage>
        <taxon>Bacteria</taxon>
        <taxon>Bacillati</taxon>
        <taxon>Bacillota</taxon>
        <taxon>Clostridia</taxon>
        <taxon>Eubacteriales</taxon>
        <taxon>Candidatus Avimonoglobus</taxon>
    </lineage>
</organism>
<protein>
    <submittedName>
        <fullName evidence="1">Uncharacterized protein</fullName>
    </submittedName>
</protein>
<reference evidence="1" key="1">
    <citation type="submission" date="2020-10" db="EMBL/GenBank/DDBJ databases">
        <authorList>
            <person name="Gilroy R."/>
        </authorList>
    </citation>
    <scope>NUCLEOTIDE SEQUENCE</scope>
    <source>
        <strain evidence="1">ChiSjej4B22-9803</strain>
    </source>
</reference>
<gene>
    <name evidence="1" type="ORF">IAB04_03050</name>
</gene>
<reference evidence="1" key="2">
    <citation type="journal article" date="2021" name="PeerJ">
        <title>Extensive microbial diversity within the chicken gut microbiome revealed by metagenomics and culture.</title>
        <authorList>
            <person name="Gilroy R."/>
            <person name="Ravi A."/>
            <person name="Getino M."/>
            <person name="Pursley I."/>
            <person name="Horton D.L."/>
            <person name="Alikhan N.F."/>
            <person name="Baker D."/>
            <person name="Gharbi K."/>
            <person name="Hall N."/>
            <person name="Watson M."/>
            <person name="Adriaenssens E.M."/>
            <person name="Foster-Nyarko E."/>
            <person name="Jarju S."/>
            <person name="Secka A."/>
            <person name="Antonio M."/>
            <person name="Oren A."/>
            <person name="Chaudhuri R.R."/>
            <person name="La Ragione R."/>
            <person name="Hildebrand F."/>
            <person name="Pallen M.J."/>
        </authorList>
    </citation>
    <scope>NUCLEOTIDE SEQUENCE</scope>
    <source>
        <strain evidence="1">ChiSjej4B22-9803</strain>
    </source>
</reference>
<dbReference type="EMBL" id="DVND01000080">
    <property type="protein sequence ID" value="HIU48316.1"/>
    <property type="molecule type" value="Genomic_DNA"/>
</dbReference>
<proteinExistence type="predicted"/>
<evidence type="ECO:0000313" key="1">
    <source>
        <dbReference type="EMBL" id="HIU48316.1"/>
    </source>
</evidence>
<dbReference type="AlphaFoldDB" id="A0A9D1LUJ4"/>